<protein>
    <submittedName>
        <fullName evidence="1">DUF2971 domain-containing protein</fullName>
    </submittedName>
</protein>
<proteinExistence type="predicted"/>
<dbReference type="Proteomes" id="UP000619238">
    <property type="component" value="Unassembled WGS sequence"/>
</dbReference>
<comment type="caution">
    <text evidence="1">The sequence shown here is derived from an EMBL/GenBank/DDBJ whole genome shotgun (WGS) entry which is preliminary data.</text>
</comment>
<evidence type="ECO:0000313" key="2">
    <source>
        <dbReference type="Proteomes" id="UP000619238"/>
    </source>
</evidence>
<dbReference type="Pfam" id="PF11185">
    <property type="entry name" value="DUF2971"/>
    <property type="match status" value="1"/>
</dbReference>
<sequence length="265" mass="31630">MKKGIIYKYRNWHEKFHKNVLIENEIYLAPPNSFNDPFDCKIPENFHLIDNESKREEFANFYVNKHKEKLISLSKKPEIIKSNLKERLKVNLDDEHLFNEKRENEELDSCYGVFSGSKTWKSILMWSHYGDNHKGYCIGFKEELIIKSNKFGRGGHVNYSKEFPIRNPLDFSNDIVKDSFIQMYTKAEEWKYEEEYRLSILNPDGLTNIERIVKLDDNFISEVILGVSINEKDKNEIIEICKRKQLKVYQAKKIPFRFDITREEV</sequence>
<dbReference type="EMBL" id="JACGWS010000002">
    <property type="protein sequence ID" value="MBC8753810.1"/>
    <property type="molecule type" value="Genomic_DNA"/>
</dbReference>
<gene>
    <name evidence="1" type="ORF">H2O64_03960</name>
</gene>
<organism evidence="1 2">
    <name type="scientific">Kordia aestuariivivens</name>
    <dbReference type="NCBI Taxonomy" id="2759037"/>
    <lineage>
        <taxon>Bacteria</taxon>
        <taxon>Pseudomonadati</taxon>
        <taxon>Bacteroidota</taxon>
        <taxon>Flavobacteriia</taxon>
        <taxon>Flavobacteriales</taxon>
        <taxon>Flavobacteriaceae</taxon>
        <taxon>Kordia</taxon>
    </lineage>
</organism>
<accession>A0ABR7Q5I4</accession>
<reference evidence="1 2" key="1">
    <citation type="submission" date="2020-07" db="EMBL/GenBank/DDBJ databases">
        <title>Description of Kordia aestuariivivens sp. nov., isolated from a tidal flat.</title>
        <authorList>
            <person name="Park S."/>
            <person name="Yoon J.-H."/>
        </authorList>
    </citation>
    <scope>NUCLEOTIDE SEQUENCE [LARGE SCALE GENOMIC DNA]</scope>
    <source>
        <strain evidence="1 2">YSTF-M3</strain>
    </source>
</reference>
<dbReference type="RefSeq" id="WP_187560848.1">
    <property type="nucleotide sequence ID" value="NZ_JACGWS010000002.1"/>
</dbReference>
<name>A0ABR7Q5I4_9FLAO</name>
<evidence type="ECO:0000313" key="1">
    <source>
        <dbReference type="EMBL" id="MBC8753810.1"/>
    </source>
</evidence>
<dbReference type="InterPro" id="IPR021352">
    <property type="entry name" value="DUF2971"/>
</dbReference>
<keyword evidence="2" id="KW-1185">Reference proteome</keyword>